<dbReference type="Gene3D" id="3.80.10.10">
    <property type="entry name" value="Ribonuclease Inhibitor"/>
    <property type="match status" value="1"/>
</dbReference>
<dbReference type="EMBL" id="BNBI01000001">
    <property type="protein sequence ID" value="GHE83376.1"/>
    <property type="molecule type" value="Genomic_DNA"/>
</dbReference>
<dbReference type="InterPro" id="IPR007111">
    <property type="entry name" value="NACHT_NTPase"/>
</dbReference>
<dbReference type="SUPFAM" id="SSF52540">
    <property type="entry name" value="P-loop containing nucleoside triphosphate hydrolases"/>
    <property type="match status" value="1"/>
</dbReference>
<dbReference type="PANTHER" id="PTHR46844:SF1">
    <property type="entry name" value="SLR5058 PROTEIN"/>
    <property type="match status" value="1"/>
</dbReference>
<evidence type="ECO:0000256" key="2">
    <source>
        <dbReference type="ARBA" id="ARBA00022840"/>
    </source>
</evidence>
<dbReference type="PROSITE" id="PS50837">
    <property type="entry name" value="NACHT"/>
    <property type="match status" value="1"/>
</dbReference>
<protein>
    <recommendedName>
        <fullName evidence="4">NACHT domain-containing protein</fullName>
    </recommendedName>
</protein>
<dbReference type="Pfam" id="PF05729">
    <property type="entry name" value="NACHT"/>
    <property type="match status" value="1"/>
</dbReference>
<keyword evidence="2" id="KW-0067">ATP-binding</keyword>
<reference evidence="5" key="2">
    <citation type="submission" date="2020-09" db="EMBL/GenBank/DDBJ databases">
        <authorList>
            <person name="Sun Q."/>
            <person name="Ohkuma M."/>
        </authorList>
    </citation>
    <scope>NUCLEOTIDE SEQUENCE</scope>
    <source>
        <strain evidence="5">JCM 4477</strain>
    </source>
</reference>
<dbReference type="Proteomes" id="UP000630718">
    <property type="component" value="Unassembled WGS sequence"/>
</dbReference>
<gene>
    <name evidence="5" type="ORF">GCM10018772_02170</name>
</gene>
<dbReference type="InterPro" id="IPR032675">
    <property type="entry name" value="LRR_dom_sf"/>
</dbReference>
<dbReference type="Pfam" id="PF13365">
    <property type="entry name" value="Trypsin_2"/>
    <property type="match status" value="1"/>
</dbReference>
<evidence type="ECO:0000259" key="4">
    <source>
        <dbReference type="PROSITE" id="PS50837"/>
    </source>
</evidence>
<keyword evidence="1" id="KW-0547">Nucleotide-binding</keyword>
<dbReference type="PANTHER" id="PTHR46844">
    <property type="entry name" value="SLR5058 PROTEIN"/>
    <property type="match status" value="1"/>
</dbReference>
<dbReference type="RefSeq" id="WP_190202155.1">
    <property type="nucleotide sequence ID" value="NZ_BNBI01000001.1"/>
</dbReference>
<evidence type="ECO:0000256" key="3">
    <source>
        <dbReference type="SAM" id="MobiDB-lite"/>
    </source>
</evidence>
<reference evidence="5" key="1">
    <citation type="journal article" date="2014" name="Int. J. Syst. Evol. Microbiol.">
        <title>Complete genome sequence of Corynebacterium casei LMG S-19264T (=DSM 44701T), isolated from a smear-ripened cheese.</title>
        <authorList>
            <consortium name="US DOE Joint Genome Institute (JGI-PGF)"/>
            <person name="Walter F."/>
            <person name="Albersmeier A."/>
            <person name="Kalinowski J."/>
            <person name="Ruckert C."/>
        </authorList>
    </citation>
    <scope>NUCLEOTIDE SEQUENCE</scope>
    <source>
        <strain evidence="5">JCM 4477</strain>
    </source>
</reference>
<evidence type="ECO:0000313" key="6">
    <source>
        <dbReference type="Proteomes" id="UP000630718"/>
    </source>
</evidence>
<dbReference type="Gene3D" id="2.40.10.10">
    <property type="entry name" value="Trypsin-like serine proteases"/>
    <property type="match status" value="1"/>
</dbReference>
<dbReference type="SUPFAM" id="SSF50494">
    <property type="entry name" value="Trypsin-like serine proteases"/>
    <property type="match status" value="1"/>
</dbReference>
<dbReference type="InterPro" id="IPR009003">
    <property type="entry name" value="Peptidase_S1_PA"/>
</dbReference>
<dbReference type="GO" id="GO:0005524">
    <property type="term" value="F:ATP binding"/>
    <property type="evidence" value="ECO:0007669"/>
    <property type="project" value="UniProtKB-KW"/>
</dbReference>
<evidence type="ECO:0000256" key="1">
    <source>
        <dbReference type="ARBA" id="ARBA00022741"/>
    </source>
</evidence>
<dbReference type="InterPro" id="IPR043504">
    <property type="entry name" value="Peptidase_S1_PA_chymotrypsin"/>
</dbReference>
<name>A0A919DVL0_9ACTN</name>
<dbReference type="AlphaFoldDB" id="A0A919DVL0"/>
<dbReference type="SUPFAM" id="SSF52058">
    <property type="entry name" value="L domain-like"/>
    <property type="match status" value="1"/>
</dbReference>
<keyword evidence="6" id="KW-1185">Reference proteome</keyword>
<dbReference type="Gene3D" id="3.40.50.300">
    <property type="entry name" value="P-loop containing nucleotide triphosphate hydrolases"/>
    <property type="match status" value="1"/>
</dbReference>
<feature type="region of interest" description="Disordered" evidence="3">
    <location>
        <begin position="267"/>
        <end position="288"/>
    </location>
</feature>
<evidence type="ECO:0000313" key="5">
    <source>
        <dbReference type="EMBL" id="GHE83376.1"/>
    </source>
</evidence>
<feature type="domain" description="NACHT" evidence="4">
    <location>
        <begin position="296"/>
        <end position="642"/>
    </location>
</feature>
<dbReference type="InterPro" id="IPR027417">
    <property type="entry name" value="P-loop_NTPase"/>
</dbReference>
<proteinExistence type="predicted"/>
<comment type="caution">
    <text evidence="5">The sequence shown here is derived from an EMBL/GenBank/DDBJ whole genome shotgun (WGS) entry which is preliminary data.</text>
</comment>
<organism evidence="5 6">
    <name type="scientific">Streptomyces fumanus</name>
    <dbReference type="NCBI Taxonomy" id="67302"/>
    <lineage>
        <taxon>Bacteria</taxon>
        <taxon>Bacillati</taxon>
        <taxon>Actinomycetota</taxon>
        <taxon>Actinomycetes</taxon>
        <taxon>Kitasatosporales</taxon>
        <taxon>Streptomycetaceae</taxon>
        <taxon>Streptomyces</taxon>
    </lineage>
</organism>
<sequence>MIGGRALDRVVAVLAEGQGSGVLLDRRYVLTAWHVVESGAVEAIHPSARSTTPCKVIWENKALDVALLRADAPLVSAERAAPMGLLRTGRVDTPEPLPHCQIVGFPEIQRYGDENALEYDQYRVSVLPMAGRMRRTLVCELDRPPADEAGRRDSPLQGLSGAPVFAGAVLLGIVTEIPRGRLHFRVEAAPFEAVAQAMAGENIGLHPKPKIEDVTDVHPQDERFEARYAEDLSSQYRKTEIFGIDELGRGEARWDLDTAYLSLEAEPAHEDDVHRSRRPKSASSSHRIDTLLADRPRALLRGEAGAGKTTLVWWLAAHAANATLNENLAELNGLVPFVIPLREVHARGGKFPAPPDLLSAGRVLTDSPPAGWVRRVLEAGRGLLLVDGLDEVPESRREEARRWLAVLLDRYPRTRCLATVRPNAVEKDWLAPDGFTELTLRPMSDEDIRAFVEAWHAAARIECDHLFTGGRRTDERDQLTSLEESLLHQLDENAALRELARTPLLCAVICALHRRRGGLLPTTRWSLYRAALAMLLGGRDAARGVRNPDDLTLDSDEQHALLQRLAIWLVRTGQQQMSHATAVQQLELALRDMPQIRSQAAPARVLRFLLERSGLLREHTDDAIQFIHRTFQEFLAAKEFHESGYILELLDRADKEEWQDVIVLAVGHATRRDANELIGKLVDFGEAAEHREKRWHLLVLAARCATSLLTLDADLMDRVREAVRGLMPPRAYGEAAELAELGDWAVDVLPGAEEVTAPETTVLALTHIRSPRARQALRPFVSHPDEELVDLVVQGWGMHPTGAYAQEVLAGVHVPDLYLDRRDMLPHLPLLGSLRHVTVAAPVSADELDTYLPTTGLKSFTCRNDTGLDSLAFLRRRTDLEYVELRHEACALDLSVLADLPLKFAELHVGGVPVEHLGVLPRCESLRVLRLSGVPDAGWQGLAAHPGVRGLTVYSTDPSWLSTLPDWTELESLTVNSAERNIPEILAAVSARPRISELSLRVRNLSQLRALAPLAHVRRLELTHVRRHINMSRVRRFFPALEELTLDLRLDDDPETKHIDLTPLADSGLRVTLQGFVRLGFEVRGRKALGDRFTDTDLIHLKPVGGMDD</sequence>
<accession>A0A919DVL0</accession>